<dbReference type="NCBIfam" id="TIGR01665">
    <property type="entry name" value="put_anti_recept"/>
    <property type="match status" value="1"/>
</dbReference>
<organism evidence="3 4">
    <name type="scientific">Cohnella lupini</name>
    <dbReference type="NCBI Taxonomy" id="1294267"/>
    <lineage>
        <taxon>Bacteria</taxon>
        <taxon>Bacillati</taxon>
        <taxon>Bacillota</taxon>
        <taxon>Bacilli</taxon>
        <taxon>Bacillales</taxon>
        <taxon>Paenibacillaceae</taxon>
        <taxon>Cohnella</taxon>
    </lineage>
</organism>
<sequence>MANAPITVYDLNMNKVAYLENAYTVGYEMPLNALWTASFSLPINDPKNAECLPLRYVEIFDGGQRIDLFRIIPNVMSRDGDRITYNCEHVLATLLDDLLFQFHTVGNLGFYTTDVINYVLTKQSVTRWQRGDIQFAHQFEYTWENESLLGALVSIPKPFTAEFLWTWNTTTFPWKLNLVQPSQAVEAYIRYGANMQGIEKTIDPTSICTRIYPMGYGEGVNQLLISDVNGGLPYLDADTISTYGIVAKTFVDRRFTSAETLKAQGQAILTKLKIPRVSYTVKASELFAITKDPLDRFNTGSLVRVIDQEIGEDFIIRVVNKRRSDVLGSPGDVELEIANQGLDVTNEIADLQTRQRIGEVYAQGATNIDSHDFADNCDQTHPATLRFWIPEEAVRINKLMLSYESQPFRAYERSIASAPATTSGASSITTTGASSITTTGASSITTTGASSITTTGASSITTTGASSSTTTSSTSVIGDTLPVVSYEGSLVNPGTMSTVPDHNHGITSGTQLMVLGGGSVTFSASGSHSHNVGVHNHLFESESHFHGMNHTHDMPHYHSMPHTHEMPHYHSMPHTHDMPHTHSIPAHTHGIEYGIFEGVTPTSITVRVDGNVVPGLGVAEESVDIIPYLAKDGEGRVTRGTWHTIQITPNSLGRIVSSVVSQIFVQSRGGGDY</sequence>
<dbReference type="Pfam" id="PF06605">
    <property type="entry name" value="Prophage_tail"/>
    <property type="match status" value="1"/>
</dbReference>
<accession>A0A3D9HZA0</accession>
<feature type="domain" description="Tail spike" evidence="2">
    <location>
        <begin position="103"/>
        <end position="349"/>
    </location>
</feature>
<dbReference type="AlphaFoldDB" id="A0A3D9HZA0"/>
<gene>
    <name evidence="3" type="ORF">DFP95_12159</name>
</gene>
<feature type="region of interest" description="Disordered" evidence="1">
    <location>
        <begin position="419"/>
        <end position="474"/>
    </location>
</feature>
<evidence type="ECO:0000256" key="1">
    <source>
        <dbReference type="SAM" id="MobiDB-lite"/>
    </source>
</evidence>
<dbReference type="InterPro" id="IPR007119">
    <property type="entry name" value="Phage_tail_spike_N"/>
</dbReference>
<dbReference type="RefSeq" id="WP_115995163.1">
    <property type="nucleotide sequence ID" value="NZ_QRDY01000021.1"/>
</dbReference>
<proteinExistence type="predicted"/>
<dbReference type="EMBL" id="QRDY01000021">
    <property type="protein sequence ID" value="RED54803.1"/>
    <property type="molecule type" value="Genomic_DNA"/>
</dbReference>
<name>A0A3D9HZA0_9BACL</name>
<dbReference type="Proteomes" id="UP000256869">
    <property type="component" value="Unassembled WGS sequence"/>
</dbReference>
<protein>
    <submittedName>
        <fullName evidence="3">Phage minor structural protein</fullName>
    </submittedName>
</protein>
<comment type="caution">
    <text evidence="3">The sequence shown here is derived from an EMBL/GenBank/DDBJ whole genome shotgun (WGS) entry which is preliminary data.</text>
</comment>
<dbReference type="InterPro" id="IPR010572">
    <property type="entry name" value="Tail_dom"/>
</dbReference>
<keyword evidence="4" id="KW-1185">Reference proteome</keyword>
<evidence type="ECO:0000259" key="2">
    <source>
        <dbReference type="Pfam" id="PF06605"/>
    </source>
</evidence>
<evidence type="ECO:0000313" key="3">
    <source>
        <dbReference type="EMBL" id="RED54803.1"/>
    </source>
</evidence>
<evidence type="ECO:0000313" key="4">
    <source>
        <dbReference type="Proteomes" id="UP000256869"/>
    </source>
</evidence>
<reference evidence="3 4" key="1">
    <citation type="submission" date="2018-07" db="EMBL/GenBank/DDBJ databases">
        <title>Genomic Encyclopedia of Type Strains, Phase III (KMG-III): the genomes of soil and plant-associated and newly described type strains.</title>
        <authorList>
            <person name="Whitman W."/>
        </authorList>
    </citation>
    <scope>NUCLEOTIDE SEQUENCE [LARGE SCALE GENOMIC DNA]</scope>
    <source>
        <strain evidence="3 4">CECT 8236</strain>
    </source>
</reference>
<dbReference type="OrthoDB" id="1696092at2"/>